<accession>A0ABY7CSH4</accession>
<proteinExistence type="predicted"/>
<evidence type="ECO:0008006" key="4">
    <source>
        <dbReference type="Google" id="ProtNLM"/>
    </source>
</evidence>
<evidence type="ECO:0000256" key="1">
    <source>
        <dbReference type="SAM" id="MobiDB-lite"/>
    </source>
</evidence>
<feature type="region of interest" description="Disordered" evidence="1">
    <location>
        <begin position="40"/>
        <end position="82"/>
    </location>
</feature>
<dbReference type="Proteomes" id="UP001164743">
    <property type="component" value="Chromosome 8A"/>
</dbReference>
<reference evidence="2" key="1">
    <citation type="submission" date="2022-10" db="EMBL/GenBank/DDBJ databases">
        <title>Puccinia triticina Genome sequencing and assembly.</title>
        <authorList>
            <person name="Li C."/>
        </authorList>
    </citation>
    <scope>NUCLEOTIDE SEQUENCE</scope>
    <source>
        <strain evidence="2">Pt15</strain>
    </source>
</reference>
<organism evidence="2 3">
    <name type="scientific">Puccinia triticina</name>
    <dbReference type="NCBI Taxonomy" id="208348"/>
    <lineage>
        <taxon>Eukaryota</taxon>
        <taxon>Fungi</taxon>
        <taxon>Dikarya</taxon>
        <taxon>Basidiomycota</taxon>
        <taxon>Pucciniomycotina</taxon>
        <taxon>Pucciniomycetes</taxon>
        <taxon>Pucciniales</taxon>
        <taxon>Pucciniaceae</taxon>
        <taxon>Puccinia</taxon>
    </lineage>
</organism>
<feature type="compositionally biased region" description="Basic and acidic residues" evidence="1">
    <location>
        <begin position="40"/>
        <end position="57"/>
    </location>
</feature>
<dbReference type="GeneID" id="77812502"/>
<sequence length="113" mass="13077">MEGHYFKAYELSKTEWKDVNDLNQVLKITQLIQSKFDDQVAHLKSVEPEPSHPKDSQSHQTSPTKSDSDGEDFNFYPENPESVEANSEIQRYIKGDFPLDKRGCVLSWWKAES</sequence>
<name>A0ABY7CSH4_9BASI</name>
<keyword evidence="3" id="KW-1185">Reference proteome</keyword>
<evidence type="ECO:0000313" key="2">
    <source>
        <dbReference type="EMBL" id="WAQ87298.1"/>
    </source>
</evidence>
<dbReference type="RefSeq" id="XP_053022853.1">
    <property type="nucleotide sequence ID" value="XM_053171607.1"/>
</dbReference>
<evidence type="ECO:0000313" key="3">
    <source>
        <dbReference type="Proteomes" id="UP001164743"/>
    </source>
</evidence>
<gene>
    <name evidence="2" type="ORF">PtA15_8A202</name>
</gene>
<dbReference type="EMBL" id="CP110428">
    <property type="protein sequence ID" value="WAQ87298.1"/>
    <property type="molecule type" value="Genomic_DNA"/>
</dbReference>
<protein>
    <recommendedName>
        <fullName evidence="4">HAT C-terminal dimerisation domain-containing protein</fullName>
    </recommendedName>
</protein>